<reference evidence="4" key="1">
    <citation type="journal article" date="2019" name="Int. J. Syst. Evol. Microbiol.">
        <title>The Global Catalogue of Microorganisms (GCM) 10K type strain sequencing project: providing services to taxonomists for standard genome sequencing and annotation.</title>
        <authorList>
            <consortium name="The Broad Institute Genomics Platform"/>
            <consortium name="The Broad Institute Genome Sequencing Center for Infectious Disease"/>
            <person name="Wu L."/>
            <person name="Ma J."/>
        </authorList>
    </citation>
    <scope>NUCLEOTIDE SEQUENCE [LARGE SCALE GENOMIC DNA]</scope>
    <source>
        <strain evidence="4">JCM 13852</strain>
    </source>
</reference>
<feature type="chain" id="PRO_5045850072" description="Secreted protein" evidence="2">
    <location>
        <begin position="28"/>
        <end position="178"/>
    </location>
</feature>
<sequence>MRPRWAAAMLLLTSVLLLHLCSPAAEAERHTQPDRHIAAPTMWAHPMAESPMTTMSPLVGRHMAAHPTSPVHPTSVHHTVPAALLPTGASAPTPDAPDLQRLGKHSPGTQDAALHLRLARSPRTAGAAGAAPHAATDAQANAVPPERAARDAYPSGTTQGAGPAFPAHDVSDLQTFRC</sequence>
<dbReference type="EMBL" id="JBHSPC010000036">
    <property type="protein sequence ID" value="MFC5671241.1"/>
    <property type="molecule type" value="Genomic_DNA"/>
</dbReference>
<keyword evidence="4" id="KW-1185">Reference proteome</keyword>
<feature type="region of interest" description="Disordered" evidence="1">
    <location>
        <begin position="122"/>
        <end position="178"/>
    </location>
</feature>
<evidence type="ECO:0000256" key="1">
    <source>
        <dbReference type="SAM" id="MobiDB-lite"/>
    </source>
</evidence>
<proteinExistence type="predicted"/>
<gene>
    <name evidence="3" type="ORF">ACFP2V_14285</name>
</gene>
<accession>A0ABW0XLB3</accession>
<evidence type="ECO:0008006" key="5">
    <source>
        <dbReference type="Google" id="ProtNLM"/>
    </source>
</evidence>
<dbReference type="RefSeq" id="WP_381210961.1">
    <property type="nucleotide sequence ID" value="NZ_JBHSPC010000036.1"/>
</dbReference>
<keyword evidence="2" id="KW-0732">Signal</keyword>
<protein>
    <recommendedName>
        <fullName evidence="5">Secreted protein</fullName>
    </recommendedName>
</protein>
<evidence type="ECO:0000256" key="2">
    <source>
        <dbReference type="SAM" id="SignalP"/>
    </source>
</evidence>
<organism evidence="3 4">
    <name type="scientific">Streptomyces incanus</name>
    <dbReference type="NCBI Taxonomy" id="887453"/>
    <lineage>
        <taxon>Bacteria</taxon>
        <taxon>Bacillati</taxon>
        <taxon>Actinomycetota</taxon>
        <taxon>Actinomycetes</taxon>
        <taxon>Kitasatosporales</taxon>
        <taxon>Streptomycetaceae</taxon>
        <taxon>Streptomyces</taxon>
    </lineage>
</organism>
<feature type="region of interest" description="Disordered" evidence="1">
    <location>
        <begin position="85"/>
        <end position="107"/>
    </location>
</feature>
<dbReference type="Proteomes" id="UP001596183">
    <property type="component" value="Unassembled WGS sequence"/>
</dbReference>
<feature type="compositionally biased region" description="Low complexity" evidence="1">
    <location>
        <begin position="122"/>
        <end position="142"/>
    </location>
</feature>
<name>A0ABW0XLB3_9ACTN</name>
<evidence type="ECO:0000313" key="3">
    <source>
        <dbReference type="EMBL" id="MFC5671241.1"/>
    </source>
</evidence>
<comment type="caution">
    <text evidence="3">The sequence shown here is derived from an EMBL/GenBank/DDBJ whole genome shotgun (WGS) entry which is preliminary data.</text>
</comment>
<feature type="signal peptide" evidence="2">
    <location>
        <begin position="1"/>
        <end position="27"/>
    </location>
</feature>
<evidence type="ECO:0000313" key="4">
    <source>
        <dbReference type="Proteomes" id="UP001596183"/>
    </source>
</evidence>